<dbReference type="EMBL" id="QKWJ01000052">
    <property type="protein sequence ID" value="RDK06902.1"/>
    <property type="molecule type" value="Genomic_DNA"/>
</dbReference>
<comment type="similarity">
    <text evidence="10">Belongs to the UbiA prenyltransferase family. Protoheme IX farnesyltransferase subfamily.</text>
</comment>
<feature type="transmembrane region" description="Helical" evidence="10">
    <location>
        <begin position="80"/>
        <end position="102"/>
    </location>
</feature>
<dbReference type="RefSeq" id="WP_115214723.1">
    <property type="nucleotide sequence ID" value="NZ_QKWJ01000052.1"/>
</dbReference>
<protein>
    <recommendedName>
        <fullName evidence="10">Protoheme IX farnesyltransferase</fullName>
        <ecNumber evidence="10">2.5.1.141</ecNumber>
    </recommendedName>
    <alternativeName>
        <fullName evidence="10">Heme B farnesyltransferase</fullName>
    </alternativeName>
    <alternativeName>
        <fullName evidence="10">Heme O synthase</fullName>
    </alternativeName>
</protein>
<sequence length="295" mass="31835">MLRSFLQVTKPGIVIGNLISATGGFLLASRGNVNWEQGCLVALSVALTVASGCVLNNVADRDIDGMMKRTRNRPMVKGRVSVPQALMFGFILGLAGIGLLYYAAHRLLPVYLLLTGYVVYVGLYTLCLKRNSIHGTLVGSISGAMPPVVGYCTASGSFDGAALALVTIFSLWQMPHSYAIAIFREKDYRAAGIPVLPVVRGFQAARLHIATYILAFTAAALTLGLLGYVGKLYMLLALVSGLYWFRQSLAGWTTASEPRWARKIFFTSIAVVVVLCVAMSLDYDTRPPVMASFGH</sequence>
<comment type="miscellaneous">
    <text evidence="10">Carbon 2 of the heme B porphyrin ring is defined according to the Fischer nomenclature.</text>
</comment>
<feature type="transmembrane region" description="Helical" evidence="10">
    <location>
        <begin position="40"/>
        <end position="59"/>
    </location>
</feature>
<dbReference type="InterPro" id="IPR044878">
    <property type="entry name" value="UbiA_sf"/>
</dbReference>
<evidence type="ECO:0000256" key="6">
    <source>
        <dbReference type="ARBA" id="ARBA00022989"/>
    </source>
</evidence>
<keyword evidence="4 10" id="KW-0808">Transferase</keyword>
<evidence type="ECO:0000256" key="9">
    <source>
        <dbReference type="ARBA" id="ARBA00047690"/>
    </source>
</evidence>
<dbReference type="NCBIfam" id="NF003348">
    <property type="entry name" value="PRK04375.1-1"/>
    <property type="match status" value="1"/>
</dbReference>
<gene>
    <name evidence="10" type="primary">ctaB</name>
    <name evidence="11" type="ORF">DN412_29000</name>
</gene>
<comment type="catalytic activity">
    <reaction evidence="9 10">
        <text>heme b + (2E,6E)-farnesyl diphosphate + H2O = Fe(II)-heme o + diphosphate</text>
        <dbReference type="Rhea" id="RHEA:28070"/>
        <dbReference type="ChEBI" id="CHEBI:15377"/>
        <dbReference type="ChEBI" id="CHEBI:33019"/>
        <dbReference type="ChEBI" id="CHEBI:60344"/>
        <dbReference type="ChEBI" id="CHEBI:60530"/>
        <dbReference type="ChEBI" id="CHEBI:175763"/>
        <dbReference type="EC" id="2.5.1.141"/>
    </reaction>
</comment>
<evidence type="ECO:0000256" key="10">
    <source>
        <dbReference type="HAMAP-Rule" id="MF_00154"/>
    </source>
</evidence>
<comment type="pathway">
    <text evidence="10">Porphyrin-containing compound metabolism; heme O biosynthesis; heme O from protoheme: step 1/1.</text>
</comment>
<evidence type="ECO:0000256" key="8">
    <source>
        <dbReference type="ARBA" id="ARBA00023136"/>
    </source>
</evidence>
<evidence type="ECO:0000256" key="3">
    <source>
        <dbReference type="ARBA" id="ARBA00022519"/>
    </source>
</evidence>
<dbReference type="AlphaFoldDB" id="A0A370NMS8"/>
<feature type="transmembrane region" description="Helical" evidence="10">
    <location>
        <begin position="209"/>
        <end position="226"/>
    </location>
</feature>
<dbReference type="PANTHER" id="PTHR43448:SF2">
    <property type="entry name" value="PROTOHEME IX FARNESYLTRANSFERASE, MITOCHONDRIAL"/>
    <property type="match status" value="1"/>
</dbReference>
<accession>A0A370NMS8</accession>
<dbReference type="Proteomes" id="UP000255165">
    <property type="component" value="Unassembled WGS sequence"/>
</dbReference>
<dbReference type="Gene3D" id="1.10.357.140">
    <property type="entry name" value="UbiA prenyltransferase"/>
    <property type="match status" value="1"/>
</dbReference>
<dbReference type="GO" id="GO:0008495">
    <property type="term" value="F:protoheme IX farnesyltransferase activity"/>
    <property type="evidence" value="ECO:0007669"/>
    <property type="project" value="UniProtKB-UniRule"/>
</dbReference>
<keyword evidence="6 10" id="KW-1133">Transmembrane helix</keyword>
<comment type="subcellular location">
    <subcellularLocation>
        <location evidence="10">Cell membrane</location>
        <topology evidence="10">Multi-pass membrane protein</topology>
    </subcellularLocation>
    <subcellularLocation>
        <location evidence="1">Membrane</location>
        <topology evidence="1">Multi-pass membrane protein</topology>
    </subcellularLocation>
</comment>
<feature type="transmembrane region" description="Helical" evidence="10">
    <location>
        <begin position="264"/>
        <end position="281"/>
    </location>
</feature>
<evidence type="ECO:0000256" key="7">
    <source>
        <dbReference type="ARBA" id="ARBA00023133"/>
    </source>
</evidence>
<evidence type="ECO:0000256" key="4">
    <source>
        <dbReference type="ARBA" id="ARBA00022679"/>
    </source>
</evidence>
<dbReference type="UniPathway" id="UPA00834">
    <property type="reaction ID" value="UER00712"/>
</dbReference>
<dbReference type="PROSITE" id="PS00943">
    <property type="entry name" value="UBIA"/>
    <property type="match status" value="1"/>
</dbReference>
<dbReference type="HAMAP" id="MF_00154">
    <property type="entry name" value="CyoE_CtaB"/>
    <property type="match status" value="1"/>
</dbReference>
<keyword evidence="12" id="KW-1185">Reference proteome</keyword>
<keyword evidence="5 10" id="KW-0812">Transmembrane</keyword>
<keyword evidence="7 10" id="KW-0350">Heme biosynthesis</keyword>
<proteinExistence type="inferred from homology"/>
<name>A0A370NMS8_9BURK</name>
<dbReference type="GO" id="GO:0048034">
    <property type="term" value="P:heme O biosynthetic process"/>
    <property type="evidence" value="ECO:0007669"/>
    <property type="project" value="UniProtKB-UniRule"/>
</dbReference>
<keyword evidence="2 10" id="KW-1003">Cell membrane</keyword>
<evidence type="ECO:0000313" key="11">
    <source>
        <dbReference type="EMBL" id="RDK06902.1"/>
    </source>
</evidence>
<dbReference type="EC" id="2.5.1.141" evidence="10"/>
<keyword evidence="8 10" id="KW-0472">Membrane</keyword>
<feature type="transmembrane region" description="Helical" evidence="10">
    <location>
        <begin position="108"/>
        <end position="127"/>
    </location>
</feature>
<dbReference type="InterPro" id="IPR006369">
    <property type="entry name" value="Protohaem_IX_farnesylTrfase"/>
</dbReference>
<reference evidence="12" key="1">
    <citation type="submission" date="2018-06" db="EMBL/GenBank/DDBJ databases">
        <authorList>
            <person name="Feng T."/>
            <person name="Jeon C.O."/>
        </authorList>
    </citation>
    <scope>NUCLEOTIDE SEQUENCE [LARGE SCALE GENOMIC DNA]</scope>
    <source>
        <strain evidence="12">S23</strain>
    </source>
</reference>
<comment type="caution">
    <text evidence="11">The sequence shown here is derived from an EMBL/GenBank/DDBJ whole genome shotgun (WGS) entry which is preliminary data.</text>
</comment>
<evidence type="ECO:0000256" key="1">
    <source>
        <dbReference type="ARBA" id="ARBA00004141"/>
    </source>
</evidence>
<comment type="function">
    <text evidence="10">Converts heme B (protoheme IX) to heme O by substitution of the vinyl group on carbon 2 of heme B porphyrin ring with a hydroxyethyl farnesyl side group.</text>
</comment>
<organism evidence="11 12">
    <name type="scientific">Cupriavidus lacunae</name>
    <dbReference type="NCBI Taxonomy" id="2666307"/>
    <lineage>
        <taxon>Bacteria</taxon>
        <taxon>Pseudomonadati</taxon>
        <taxon>Pseudomonadota</taxon>
        <taxon>Betaproteobacteria</taxon>
        <taxon>Burkholderiales</taxon>
        <taxon>Burkholderiaceae</taxon>
        <taxon>Cupriavidus</taxon>
    </lineage>
</organism>
<feature type="transmembrane region" description="Helical" evidence="10">
    <location>
        <begin position="12"/>
        <end position="28"/>
    </location>
</feature>
<dbReference type="PANTHER" id="PTHR43448">
    <property type="entry name" value="PROTOHEME IX FARNESYLTRANSFERASE, MITOCHONDRIAL"/>
    <property type="match status" value="1"/>
</dbReference>
<dbReference type="NCBIfam" id="TIGR01473">
    <property type="entry name" value="cyoE_ctaB"/>
    <property type="match status" value="1"/>
</dbReference>
<dbReference type="GO" id="GO:0005886">
    <property type="term" value="C:plasma membrane"/>
    <property type="evidence" value="ECO:0007669"/>
    <property type="project" value="UniProtKB-SubCell"/>
</dbReference>
<evidence type="ECO:0000313" key="12">
    <source>
        <dbReference type="Proteomes" id="UP000255165"/>
    </source>
</evidence>
<dbReference type="InterPro" id="IPR030470">
    <property type="entry name" value="UbiA_prenylTrfase_CS"/>
</dbReference>
<evidence type="ECO:0000256" key="5">
    <source>
        <dbReference type="ARBA" id="ARBA00022692"/>
    </source>
</evidence>
<evidence type="ECO:0000256" key="2">
    <source>
        <dbReference type="ARBA" id="ARBA00022475"/>
    </source>
</evidence>
<dbReference type="Pfam" id="PF01040">
    <property type="entry name" value="UbiA"/>
    <property type="match status" value="1"/>
</dbReference>
<keyword evidence="3" id="KW-0997">Cell inner membrane</keyword>
<dbReference type="InterPro" id="IPR000537">
    <property type="entry name" value="UbiA_prenyltransferase"/>
</dbReference>
<dbReference type="CDD" id="cd13957">
    <property type="entry name" value="PT_UbiA_Cox10"/>
    <property type="match status" value="1"/>
</dbReference>